<reference evidence="2 3" key="1">
    <citation type="submission" date="2023-01" db="EMBL/GenBank/DDBJ databases">
        <title>Bacillus changyiensis sp. nov., isolated from a coastal deposit.</title>
        <authorList>
            <person name="Xiao G."/>
            <person name="Lai Q."/>
            <person name="Hu Z."/>
            <person name="Shao Z."/>
        </authorList>
    </citation>
    <scope>NUCLEOTIDE SEQUENCE [LARGE SCALE GENOMIC DNA]</scope>
    <source>
        <strain evidence="2 3">CLL-7-23</strain>
    </source>
</reference>
<dbReference type="InterPro" id="IPR038062">
    <property type="entry name" value="ScdA-like_N_sf"/>
</dbReference>
<sequence length="80" mass="9251">MKKILYLHDTVYELCTSYPELKTLMKDLGFENITKPGMLETAGRIMTIPKGARMKKIDLDHVINQLKEHGFDPVWEGETQ</sequence>
<feature type="domain" description="DUF1858" evidence="1">
    <location>
        <begin position="8"/>
        <end position="62"/>
    </location>
</feature>
<proteinExistence type="predicted"/>
<dbReference type="SUPFAM" id="SSF140683">
    <property type="entry name" value="SP0561-like"/>
    <property type="match status" value="1"/>
</dbReference>
<evidence type="ECO:0000259" key="1">
    <source>
        <dbReference type="Pfam" id="PF08984"/>
    </source>
</evidence>
<evidence type="ECO:0000313" key="2">
    <source>
        <dbReference type="EMBL" id="MDA7027931.1"/>
    </source>
</evidence>
<comment type="caution">
    <text evidence="2">The sequence shown here is derived from an EMBL/GenBank/DDBJ whole genome shotgun (WGS) entry which is preliminary data.</text>
</comment>
<name>A0ABT4X6L9_9BACI</name>
<dbReference type="RefSeq" id="WP_271341752.1">
    <property type="nucleotide sequence ID" value="NZ_JAQKAB010000011.1"/>
</dbReference>
<evidence type="ECO:0000313" key="3">
    <source>
        <dbReference type="Proteomes" id="UP001211894"/>
    </source>
</evidence>
<accession>A0ABT4X6L9</accession>
<dbReference type="Pfam" id="PF08984">
    <property type="entry name" value="DUF1858"/>
    <property type="match status" value="1"/>
</dbReference>
<keyword evidence="3" id="KW-1185">Reference proteome</keyword>
<dbReference type="Proteomes" id="UP001211894">
    <property type="component" value="Unassembled WGS sequence"/>
</dbReference>
<dbReference type="EMBL" id="JAQKAB010000011">
    <property type="protein sequence ID" value="MDA7027931.1"/>
    <property type="molecule type" value="Genomic_DNA"/>
</dbReference>
<dbReference type="InterPro" id="IPR015077">
    <property type="entry name" value="DUF1858"/>
</dbReference>
<gene>
    <name evidence="2" type="ORF">PJ311_15245</name>
</gene>
<protein>
    <submittedName>
        <fullName evidence="2">DUF1858 domain-containing protein</fullName>
    </submittedName>
</protein>
<organism evidence="2 3">
    <name type="scientific">Bacillus changyiensis</name>
    <dbReference type="NCBI Taxonomy" id="3004103"/>
    <lineage>
        <taxon>Bacteria</taxon>
        <taxon>Bacillati</taxon>
        <taxon>Bacillota</taxon>
        <taxon>Bacilli</taxon>
        <taxon>Bacillales</taxon>
        <taxon>Bacillaceae</taxon>
        <taxon>Bacillus</taxon>
    </lineage>
</organism>
<dbReference type="Gene3D" id="1.10.3910.10">
    <property type="entry name" value="SP0561-like"/>
    <property type="match status" value="1"/>
</dbReference>